<keyword evidence="2" id="KW-1185">Reference proteome</keyword>
<reference evidence="1 2" key="2">
    <citation type="journal article" date="2022" name="Mol. Ecol. Resour.">
        <title>The genomes of chicory, endive, great burdock and yacon provide insights into Asteraceae paleo-polyploidization history and plant inulin production.</title>
        <authorList>
            <person name="Fan W."/>
            <person name="Wang S."/>
            <person name="Wang H."/>
            <person name="Wang A."/>
            <person name="Jiang F."/>
            <person name="Liu H."/>
            <person name="Zhao H."/>
            <person name="Xu D."/>
            <person name="Zhang Y."/>
        </authorList>
    </citation>
    <scope>NUCLEOTIDE SEQUENCE [LARGE SCALE GENOMIC DNA]</scope>
    <source>
        <strain evidence="2">cv. Niubang</strain>
    </source>
</reference>
<gene>
    <name evidence="1" type="ORF">L6452_20602</name>
</gene>
<protein>
    <submittedName>
        <fullName evidence="1">Uncharacterized protein</fullName>
    </submittedName>
</protein>
<name>A0ACB9BCM8_ARCLA</name>
<organism evidence="1 2">
    <name type="scientific">Arctium lappa</name>
    <name type="common">Greater burdock</name>
    <name type="synonym">Lappa major</name>
    <dbReference type="NCBI Taxonomy" id="4217"/>
    <lineage>
        <taxon>Eukaryota</taxon>
        <taxon>Viridiplantae</taxon>
        <taxon>Streptophyta</taxon>
        <taxon>Embryophyta</taxon>
        <taxon>Tracheophyta</taxon>
        <taxon>Spermatophyta</taxon>
        <taxon>Magnoliopsida</taxon>
        <taxon>eudicotyledons</taxon>
        <taxon>Gunneridae</taxon>
        <taxon>Pentapetalae</taxon>
        <taxon>asterids</taxon>
        <taxon>campanulids</taxon>
        <taxon>Asterales</taxon>
        <taxon>Asteraceae</taxon>
        <taxon>Carduoideae</taxon>
        <taxon>Cardueae</taxon>
        <taxon>Arctiinae</taxon>
        <taxon>Arctium</taxon>
    </lineage>
</organism>
<proteinExistence type="predicted"/>
<sequence>MGSRGGGGSNGGGSQGIPTASRKMVQSLKEIVNGVSEAEIYSTLKECNMDPNEAVNRLLSQDTFHEVKSKREKKKEFKDTTEPRPRGGGSTSTRGARSGTDRYAGRSGSTQFNSSESGGLHGKPTYKRENGTSSFTVSTAAVSKAAPRNANWQQPTFSDAQGPENEVPNFSAADGVSVSQPSSGYQSAWLGASGQKSMADIVKMGRPQNKGYSALNQSHQSINQHLVPLPPTNVSHHELPSEDYASQVPEIHPDYGATADQYASPDNEWPSIEQPQAVGVHSVLDSHAESGFNSGQSSLPFERSNQYVGYETNEVEEQDESCSEDDIENTVGPASVPSRKMQEDTLVTAPLYDNDSYGNMDSYHPHDAACEHKEVEEGDAPISSVSANIQNLSIQEEKHMEEPEEDGPSVVIPDHLQVHTADCSHLSFGSFGASMNSGFSGPFASRTLINNIEESPAEPVTSSVEHSENTNLEYYEDGPTRTSESNLVQRTGAGAENYDLPSASQTAVLKQEDPEVIHGNQYGFPPSTHAHTFNGPQLLSPSFPQSQTSAQTQISTPFLNVMQAAHTNSLPNTLLAANGHPVRESDLSYSQFSVGQSMPTRYGNSVSSISDPTISMTEALKTVGLSSSQPAQHTPAGNSLPTGPTLPQHLAVHPYSQPTLPLGPYANMISYPFLPQSYTYMPSGFQPAFAGNSTYHQQLAAILPQYKNSVSVSSLPPQSAAAAPGYGSFGNSTPIPGNYQVNQPAGPAGSTLSYEDLLSAHYKDNNQLLSLQQNENSPMWVHGGGSRGVPASAYYGLQSQNQQASGFRQGQQSYGGAGLNYQDFFHSQGGISQEHQNPNPREGSQGQPKLQSQQLWQNSY</sequence>
<reference evidence="2" key="1">
    <citation type="journal article" date="2022" name="Mol. Ecol. Resour.">
        <title>The genomes of chicory, endive, great burdock and yacon provide insights into Asteraceae palaeo-polyploidization history and plant inulin production.</title>
        <authorList>
            <person name="Fan W."/>
            <person name="Wang S."/>
            <person name="Wang H."/>
            <person name="Wang A."/>
            <person name="Jiang F."/>
            <person name="Liu H."/>
            <person name="Zhao H."/>
            <person name="Xu D."/>
            <person name="Zhang Y."/>
        </authorList>
    </citation>
    <scope>NUCLEOTIDE SEQUENCE [LARGE SCALE GENOMIC DNA]</scope>
    <source>
        <strain evidence="2">cv. Niubang</strain>
    </source>
</reference>
<comment type="caution">
    <text evidence="1">The sequence shown here is derived from an EMBL/GenBank/DDBJ whole genome shotgun (WGS) entry which is preliminary data.</text>
</comment>
<dbReference type="Proteomes" id="UP001055879">
    <property type="component" value="Linkage Group LG06"/>
</dbReference>
<dbReference type="EMBL" id="CM042052">
    <property type="protein sequence ID" value="KAI3719700.1"/>
    <property type="molecule type" value="Genomic_DNA"/>
</dbReference>
<evidence type="ECO:0000313" key="1">
    <source>
        <dbReference type="EMBL" id="KAI3719700.1"/>
    </source>
</evidence>
<evidence type="ECO:0000313" key="2">
    <source>
        <dbReference type="Proteomes" id="UP001055879"/>
    </source>
</evidence>
<accession>A0ACB9BCM8</accession>